<sequence>MAKYQFFVLPNTDRRQFTFLDSASETFLREKEQLIAQGFEVEDDFIYADNEKEAVEKFKSNYITALEDYNASHPETALASAVVEVFRSAMKRVKK</sequence>
<organism evidence="1 2">
    <name type="scientific">Photobacterium proteolyticum</name>
    <dbReference type="NCBI Taxonomy" id="1903952"/>
    <lineage>
        <taxon>Bacteria</taxon>
        <taxon>Pseudomonadati</taxon>
        <taxon>Pseudomonadota</taxon>
        <taxon>Gammaproteobacteria</taxon>
        <taxon>Vibrionales</taxon>
        <taxon>Vibrionaceae</taxon>
        <taxon>Photobacterium</taxon>
    </lineage>
</organism>
<keyword evidence="2" id="KW-1185">Reference proteome</keyword>
<dbReference type="Proteomes" id="UP000186905">
    <property type="component" value="Unassembled WGS sequence"/>
</dbReference>
<proteinExistence type="predicted"/>
<evidence type="ECO:0000313" key="1">
    <source>
        <dbReference type="EMBL" id="OLQ73344.1"/>
    </source>
</evidence>
<dbReference type="EMBL" id="MJIL01000087">
    <property type="protein sequence ID" value="OLQ73344.1"/>
    <property type="molecule type" value="Genomic_DNA"/>
</dbReference>
<evidence type="ECO:0000313" key="2">
    <source>
        <dbReference type="Proteomes" id="UP000186905"/>
    </source>
</evidence>
<gene>
    <name evidence="1" type="ORF">BIT28_21700</name>
</gene>
<protein>
    <submittedName>
        <fullName evidence="1">Uncharacterized protein</fullName>
    </submittedName>
</protein>
<dbReference type="RefSeq" id="WP_075766439.1">
    <property type="nucleotide sequence ID" value="NZ_MJIL01000087.1"/>
</dbReference>
<accession>A0A1Q9GFY9</accession>
<name>A0A1Q9GFY9_9GAMM</name>
<dbReference type="OrthoDB" id="8595084at2"/>
<comment type="caution">
    <text evidence="1">The sequence shown here is derived from an EMBL/GenBank/DDBJ whole genome shotgun (WGS) entry which is preliminary data.</text>
</comment>
<reference evidence="1 2" key="1">
    <citation type="submission" date="2016-09" db="EMBL/GenBank/DDBJ databases">
        <title>Photobacterium proteolyticum sp. nov. a protease producing bacterium isolated from ocean sediments of Laizhou Bay.</title>
        <authorList>
            <person name="Li Y."/>
        </authorList>
    </citation>
    <scope>NUCLEOTIDE SEQUENCE [LARGE SCALE GENOMIC DNA]</scope>
    <source>
        <strain evidence="1 2">13-12</strain>
    </source>
</reference>
<dbReference type="AlphaFoldDB" id="A0A1Q9GFY9"/>